<name>A0A0W8FFF7_9ZZZZ</name>
<reference evidence="1" key="1">
    <citation type="journal article" date="2015" name="Proc. Natl. Acad. Sci. U.S.A.">
        <title>Networks of energetic and metabolic interactions define dynamics in microbial communities.</title>
        <authorList>
            <person name="Embree M."/>
            <person name="Liu J.K."/>
            <person name="Al-Bassam M.M."/>
            <person name="Zengler K."/>
        </authorList>
    </citation>
    <scope>NUCLEOTIDE SEQUENCE</scope>
</reference>
<dbReference type="EMBL" id="LNQE01001280">
    <property type="protein sequence ID" value="KUG19521.1"/>
    <property type="molecule type" value="Genomic_DNA"/>
</dbReference>
<evidence type="ECO:0000313" key="1">
    <source>
        <dbReference type="EMBL" id="KUG19521.1"/>
    </source>
</evidence>
<organism evidence="1">
    <name type="scientific">hydrocarbon metagenome</name>
    <dbReference type="NCBI Taxonomy" id="938273"/>
    <lineage>
        <taxon>unclassified sequences</taxon>
        <taxon>metagenomes</taxon>
        <taxon>ecological metagenomes</taxon>
    </lineage>
</organism>
<comment type="caution">
    <text evidence="1">The sequence shown here is derived from an EMBL/GenBank/DDBJ whole genome shotgun (WGS) entry which is preliminary data.</text>
</comment>
<dbReference type="AlphaFoldDB" id="A0A0W8FFF7"/>
<gene>
    <name evidence="1" type="ORF">ASZ90_010772</name>
</gene>
<protein>
    <submittedName>
        <fullName evidence="1">Uncharacterized protein</fullName>
    </submittedName>
</protein>
<sequence length="65" mass="7161">MRVPISRTMPFLCPIVSAAVPAVFYKGRRDFAASEESRAPPGIPGACRQSHPCRGARFEEACRRV</sequence>
<proteinExistence type="predicted"/>
<accession>A0A0W8FFF7</accession>